<organism evidence="2 3">
    <name type="scientific">Hymenobacter cavernae</name>
    <dbReference type="NCBI Taxonomy" id="2044852"/>
    <lineage>
        <taxon>Bacteria</taxon>
        <taxon>Pseudomonadati</taxon>
        <taxon>Bacteroidota</taxon>
        <taxon>Cytophagia</taxon>
        <taxon>Cytophagales</taxon>
        <taxon>Hymenobacteraceae</taxon>
        <taxon>Hymenobacter</taxon>
    </lineage>
</organism>
<proteinExistence type="predicted"/>
<protein>
    <submittedName>
        <fullName evidence="2">Uncharacterized protein</fullName>
    </submittedName>
</protein>
<sequence>MTLTKSVTRLAVATAFLLLIPLVAMQFTPEVVWTLSDFVVAGLLLFGAGLTFELAARQANTPAYRVAVGVTVAVALFLVWTNLAVGLIGSENNPANLLYGGVLGVLFIGTIVARLQPRGMSHALFATALAQMAVPVLALLIWKPLIIAEEAPIGGIVHVLGVNVFFAALWVGAALLFRRASAGGSPQNRQLA</sequence>
<evidence type="ECO:0000313" key="2">
    <source>
        <dbReference type="EMBL" id="GGE93770.1"/>
    </source>
</evidence>
<keyword evidence="1" id="KW-1133">Transmembrane helix</keyword>
<dbReference type="EMBL" id="BMHT01000001">
    <property type="protein sequence ID" value="GGE93770.1"/>
    <property type="molecule type" value="Genomic_DNA"/>
</dbReference>
<keyword evidence="1" id="KW-0812">Transmembrane</keyword>
<feature type="transmembrane region" description="Helical" evidence="1">
    <location>
        <begin position="153"/>
        <end position="177"/>
    </location>
</feature>
<comment type="caution">
    <text evidence="2">The sequence shown here is derived from an EMBL/GenBank/DDBJ whole genome shotgun (WGS) entry which is preliminary data.</text>
</comment>
<accession>A0ABQ1TIQ6</accession>
<keyword evidence="3" id="KW-1185">Reference proteome</keyword>
<dbReference type="Proteomes" id="UP000632273">
    <property type="component" value="Unassembled WGS sequence"/>
</dbReference>
<feature type="transmembrane region" description="Helical" evidence="1">
    <location>
        <begin position="122"/>
        <end position="141"/>
    </location>
</feature>
<gene>
    <name evidence="2" type="ORF">GCM10011383_00590</name>
</gene>
<evidence type="ECO:0000256" key="1">
    <source>
        <dbReference type="SAM" id="Phobius"/>
    </source>
</evidence>
<feature type="transmembrane region" description="Helical" evidence="1">
    <location>
        <begin position="35"/>
        <end position="56"/>
    </location>
</feature>
<evidence type="ECO:0000313" key="3">
    <source>
        <dbReference type="Proteomes" id="UP000632273"/>
    </source>
</evidence>
<reference evidence="3" key="1">
    <citation type="journal article" date="2019" name="Int. J. Syst. Evol. Microbiol.">
        <title>The Global Catalogue of Microorganisms (GCM) 10K type strain sequencing project: providing services to taxonomists for standard genome sequencing and annotation.</title>
        <authorList>
            <consortium name="The Broad Institute Genomics Platform"/>
            <consortium name="The Broad Institute Genome Sequencing Center for Infectious Disease"/>
            <person name="Wu L."/>
            <person name="Ma J."/>
        </authorList>
    </citation>
    <scope>NUCLEOTIDE SEQUENCE [LARGE SCALE GENOMIC DNA]</scope>
    <source>
        <strain evidence="3">CGMCC 1.15197</strain>
    </source>
</reference>
<feature type="transmembrane region" description="Helical" evidence="1">
    <location>
        <begin position="63"/>
        <end position="85"/>
    </location>
</feature>
<dbReference type="RefSeq" id="WP_188809846.1">
    <property type="nucleotide sequence ID" value="NZ_BMHT01000001.1"/>
</dbReference>
<keyword evidence="1" id="KW-0472">Membrane</keyword>
<feature type="transmembrane region" description="Helical" evidence="1">
    <location>
        <begin position="97"/>
        <end position="115"/>
    </location>
</feature>
<name>A0ABQ1TIQ6_9BACT</name>